<dbReference type="InterPro" id="IPR001296">
    <property type="entry name" value="Glyco_trans_1"/>
</dbReference>
<protein>
    <submittedName>
        <fullName evidence="3">Glycosyl transferase family 1</fullName>
    </submittedName>
</protein>
<sequence length="365" mass="39911">MNIIYFITGLGMGGAERQVVNLADRMSARGHNVVIAYLTGDADVLPEDPNVTVVALNGNKTIFGMMRAVNNLVKLIRRFKPGVIHSHMVHANLIARMIRLFIKIPKLICTAHSSNEGGKLKMLAYRLTDFLADLTTNVSQEAVDILIAKGASSAGRMVFVPNGIDTGRFVFDKHVRNEVRARESVDPSARVLLAVGRLVEAKNYPCLLDAFKLVLNDHENICLWIVGDGPLAADLALYVNKANLNGKIKFFGSRDDVPSFYCAADVYILSSAWEGFGLVVAEAMSCETLVVATDCGGVKEVLGDSGYLVEPFNPEALRQGIISALSLSPEQKRSLVISARSRVVDNFSLESVVSRWEELYAQPRT</sequence>
<dbReference type="InterPro" id="IPR028098">
    <property type="entry name" value="Glyco_trans_4-like_N"/>
</dbReference>
<evidence type="ECO:0000259" key="2">
    <source>
        <dbReference type="Pfam" id="PF13439"/>
    </source>
</evidence>
<evidence type="ECO:0000259" key="1">
    <source>
        <dbReference type="Pfam" id="PF00534"/>
    </source>
</evidence>
<feature type="domain" description="Glycosyl transferase family 1" evidence="1">
    <location>
        <begin position="177"/>
        <end position="333"/>
    </location>
</feature>
<dbReference type="PANTHER" id="PTHR12526">
    <property type="entry name" value="GLYCOSYLTRANSFERASE"/>
    <property type="match status" value="1"/>
</dbReference>
<evidence type="ECO:0000313" key="3">
    <source>
        <dbReference type="EMBL" id="RXE53164.1"/>
    </source>
</evidence>
<dbReference type="RefSeq" id="WP_057975723.1">
    <property type="nucleotide sequence ID" value="NZ_MZZJ01000003.1"/>
</dbReference>
<reference evidence="3 4" key="1">
    <citation type="submission" date="2017-03" db="EMBL/GenBank/DDBJ databases">
        <title>Pseudomonas azotoformans: Salt tolerant bacteria having multiple plant growth promoting attributes.</title>
        <authorList>
            <person name="Srivastava A.K."/>
            <person name="Sharma A."/>
            <person name="Srivastava A.K."/>
            <person name="Jamali H."/>
            <person name="Yadav J."/>
            <person name="Srivastava R."/>
            <person name="Kashyap P.L."/>
            <person name="Chakdar H."/>
            <person name="Saxena A.K."/>
        </authorList>
    </citation>
    <scope>NUCLEOTIDE SEQUENCE [LARGE SCALE GENOMIC DNA]</scope>
    <source>
        <strain evidence="3 4">SC 14</strain>
    </source>
</reference>
<dbReference type="Proteomes" id="UP000290481">
    <property type="component" value="Unassembled WGS sequence"/>
</dbReference>
<proteinExistence type="predicted"/>
<dbReference type="PANTHER" id="PTHR12526:SF630">
    <property type="entry name" value="GLYCOSYLTRANSFERASE"/>
    <property type="match status" value="1"/>
</dbReference>
<feature type="domain" description="Glycosyltransferase subfamily 4-like N-terminal" evidence="2">
    <location>
        <begin position="12"/>
        <end position="168"/>
    </location>
</feature>
<organism evidence="3 4">
    <name type="scientific">Pseudomonas azotoformans</name>
    <dbReference type="NCBI Taxonomy" id="47878"/>
    <lineage>
        <taxon>Bacteria</taxon>
        <taxon>Pseudomonadati</taxon>
        <taxon>Pseudomonadota</taxon>
        <taxon>Gammaproteobacteria</taxon>
        <taxon>Pseudomonadales</taxon>
        <taxon>Pseudomonadaceae</taxon>
        <taxon>Pseudomonas</taxon>
    </lineage>
</organism>
<evidence type="ECO:0000313" key="4">
    <source>
        <dbReference type="Proteomes" id="UP000290481"/>
    </source>
</evidence>
<dbReference type="EMBL" id="MZZJ01000003">
    <property type="protein sequence ID" value="RXE53164.1"/>
    <property type="molecule type" value="Genomic_DNA"/>
</dbReference>
<gene>
    <name evidence="3" type="ORF">B4O85_06645</name>
</gene>
<keyword evidence="3" id="KW-0808">Transferase</keyword>
<dbReference type="AlphaFoldDB" id="A0A4Q0HWT6"/>
<dbReference type="Gene3D" id="3.40.50.2000">
    <property type="entry name" value="Glycogen Phosphorylase B"/>
    <property type="match status" value="2"/>
</dbReference>
<dbReference type="Pfam" id="PF00534">
    <property type="entry name" value="Glycos_transf_1"/>
    <property type="match status" value="1"/>
</dbReference>
<dbReference type="Pfam" id="PF13439">
    <property type="entry name" value="Glyco_transf_4"/>
    <property type="match status" value="1"/>
</dbReference>
<dbReference type="GO" id="GO:0016757">
    <property type="term" value="F:glycosyltransferase activity"/>
    <property type="evidence" value="ECO:0007669"/>
    <property type="project" value="InterPro"/>
</dbReference>
<dbReference type="SUPFAM" id="SSF53756">
    <property type="entry name" value="UDP-Glycosyltransferase/glycogen phosphorylase"/>
    <property type="match status" value="1"/>
</dbReference>
<accession>A0A4Q0HWT6</accession>
<dbReference type="GO" id="GO:1901135">
    <property type="term" value="P:carbohydrate derivative metabolic process"/>
    <property type="evidence" value="ECO:0007669"/>
    <property type="project" value="UniProtKB-ARBA"/>
</dbReference>
<name>A0A4Q0HWT6_PSEAZ</name>
<comment type="caution">
    <text evidence="3">The sequence shown here is derived from an EMBL/GenBank/DDBJ whole genome shotgun (WGS) entry which is preliminary data.</text>
</comment>